<accession>A0ABW1G7Y9</accession>
<dbReference type="NCBIfam" id="NF041920">
    <property type="entry name" value="DmpI"/>
    <property type="match status" value="1"/>
</dbReference>
<evidence type="ECO:0000256" key="1">
    <source>
        <dbReference type="ARBA" id="ARBA00006723"/>
    </source>
</evidence>
<proteinExistence type="inferred from homology"/>
<reference evidence="5" key="1">
    <citation type="journal article" date="2019" name="Int. J. Syst. Evol. Microbiol.">
        <title>The Global Catalogue of Microorganisms (GCM) 10K type strain sequencing project: providing services to taxonomists for standard genome sequencing and annotation.</title>
        <authorList>
            <consortium name="The Broad Institute Genomics Platform"/>
            <consortium name="The Broad Institute Genome Sequencing Center for Infectious Disease"/>
            <person name="Wu L."/>
            <person name="Ma J."/>
        </authorList>
    </citation>
    <scope>NUCLEOTIDE SEQUENCE [LARGE SCALE GENOMIC DNA]</scope>
    <source>
        <strain evidence="5">JCM 4816</strain>
    </source>
</reference>
<dbReference type="EMBL" id="JBHSQJ010000138">
    <property type="protein sequence ID" value="MFC5910860.1"/>
    <property type="molecule type" value="Genomic_DNA"/>
</dbReference>
<dbReference type="Gene3D" id="3.30.429.10">
    <property type="entry name" value="Macrophage Migration Inhibitory Factor"/>
    <property type="match status" value="1"/>
</dbReference>
<dbReference type="SUPFAM" id="SSF55331">
    <property type="entry name" value="Tautomerase/MIF"/>
    <property type="match status" value="1"/>
</dbReference>
<protein>
    <submittedName>
        <fullName evidence="4">4-oxalocrotonate tautomerase DmpI</fullName>
    </submittedName>
</protein>
<gene>
    <name evidence="4" type="primary">dmpI</name>
    <name evidence="4" type="ORF">ACFP3V_27100</name>
</gene>
<dbReference type="RefSeq" id="WP_380588775.1">
    <property type="nucleotide sequence ID" value="NZ_JBHSQJ010000138.1"/>
</dbReference>
<evidence type="ECO:0000313" key="5">
    <source>
        <dbReference type="Proteomes" id="UP001596174"/>
    </source>
</evidence>
<dbReference type="PANTHER" id="PTHR35530:SF2">
    <property type="entry name" value="BSL4019 PROTEIN"/>
    <property type="match status" value="1"/>
</dbReference>
<evidence type="ECO:0000259" key="3">
    <source>
        <dbReference type="Pfam" id="PF01361"/>
    </source>
</evidence>
<feature type="domain" description="4-oxalocrotonate tautomerase-like" evidence="3">
    <location>
        <begin position="4"/>
        <end position="60"/>
    </location>
</feature>
<organism evidence="4 5">
    <name type="scientific">Streptacidiphilus monticola</name>
    <dbReference type="NCBI Taxonomy" id="2161674"/>
    <lineage>
        <taxon>Bacteria</taxon>
        <taxon>Bacillati</taxon>
        <taxon>Actinomycetota</taxon>
        <taxon>Actinomycetes</taxon>
        <taxon>Kitasatosporales</taxon>
        <taxon>Streptomycetaceae</taxon>
        <taxon>Streptacidiphilus</taxon>
    </lineage>
</organism>
<keyword evidence="5" id="KW-1185">Reference proteome</keyword>
<comment type="caution">
    <text evidence="4">The sequence shown here is derived from an EMBL/GenBank/DDBJ whole genome shotgun (WGS) entry which is preliminary data.</text>
</comment>
<sequence length="60" mass="6638">MPIVTVLQGPRDIELKRELVARITDAFVDAYKIPADTVQVWIQETPADSWGAAGKLTADR</sequence>
<name>A0ABW1G7Y9_9ACTN</name>
<comment type="similarity">
    <text evidence="1">Belongs to the 4-oxalocrotonate tautomerase family.</text>
</comment>
<evidence type="ECO:0000313" key="4">
    <source>
        <dbReference type="EMBL" id="MFC5910860.1"/>
    </source>
</evidence>
<keyword evidence="2" id="KW-0413">Isomerase</keyword>
<dbReference type="Pfam" id="PF01361">
    <property type="entry name" value="Tautomerase"/>
    <property type="match status" value="1"/>
</dbReference>
<evidence type="ECO:0000256" key="2">
    <source>
        <dbReference type="ARBA" id="ARBA00023235"/>
    </source>
</evidence>
<dbReference type="InterPro" id="IPR004370">
    <property type="entry name" value="4-OT-like_dom"/>
</dbReference>
<dbReference type="InterPro" id="IPR014347">
    <property type="entry name" value="Tautomerase/MIF_sf"/>
</dbReference>
<dbReference type="PANTHER" id="PTHR35530">
    <property type="entry name" value="TAUTOMERASE-RELATED"/>
    <property type="match status" value="1"/>
</dbReference>
<dbReference type="Proteomes" id="UP001596174">
    <property type="component" value="Unassembled WGS sequence"/>
</dbReference>